<dbReference type="HOGENOM" id="CLU_638761_0_0_2"/>
<dbReference type="STRING" id="397948.Cmaq_1611"/>
<evidence type="ECO:0000259" key="1">
    <source>
        <dbReference type="SMART" id="SM00933"/>
    </source>
</evidence>
<dbReference type="InterPro" id="IPR018977">
    <property type="entry name" value="NurA_domain"/>
</dbReference>
<proteinExistence type="predicted"/>
<dbReference type="SMART" id="SM00933">
    <property type="entry name" value="NurA"/>
    <property type="match status" value="1"/>
</dbReference>
<sequence>MPDIFMDLLIKELNSITSEVMGIENNLIGLDNDVNKLWIKINASGSFTRAVAVDGGLQEVKLSNGYSISMARAIAVNNMGAEPIRVVKASLFPESSPGGILTMGILEVEAALRAINEYGDLRFILMDGSLFAKILEALHIILLGRNIGEIYAIPEAVNLVNATSRLINEAGKRGVRVLFISKDNSLRVYKEYLILRRLSESRNTRLRELANHGLNYYSVTWSRVLRTRFFKLMKSLSVSEESQLIGMLLNQSVSDSIILSSSLRRINLNHGIVKPMVISGGLSPRLSRLTESDLESLIERRLNESLIMRGIKPRLDSSTLINLPQVALTYVAVSRDDSPILVEIPVRDGGFLQRPRVRDPVYISELIEVSGPIINDYVDPIRYNGLLTLAHVYANFTVNQLSEYMAMLQSKLGLRFSRRIGLTIL</sequence>
<dbReference type="RefSeq" id="WP_012186653.1">
    <property type="nucleotide sequence ID" value="NC_009954.1"/>
</dbReference>
<evidence type="ECO:0000313" key="3">
    <source>
        <dbReference type="Proteomes" id="UP000001137"/>
    </source>
</evidence>
<protein>
    <recommendedName>
        <fullName evidence="1">NurA domain-containing protein</fullName>
    </recommendedName>
</protein>
<dbReference type="GeneID" id="5708662"/>
<evidence type="ECO:0000313" key="2">
    <source>
        <dbReference type="EMBL" id="ABW02434.1"/>
    </source>
</evidence>
<dbReference type="Proteomes" id="UP000001137">
    <property type="component" value="Chromosome"/>
</dbReference>
<accession>A8M9W3</accession>
<feature type="domain" description="NurA" evidence="1">
    <location>
        <begin position="48"/>
        <end position="396"/>
    </location>
</feature>
<reference evidence="2 3" key="1">
    <citation type="submission" date="2007-10" db="EMBL/GenBank/DDBJ databases">
        <title>Complete sequence of Caldivirga maquilingensis IC-167.</title>
        <authorList>
            <consortium name="US DOE Joint Genome Institute"/>
            <person name="Copeland A."/>
            <person name="Lucas S."/>
            <person name="Lapidus A."/>
            <person name="Barry K."/>
            <person name="Glavina del Rio T."/>
            <person name="Dalin E."/>
            <person name="Tice H."/>
            <person name="Pitluck S."/>
            <person name="Saunders E."/>
            <person name="Brettin T."/>
            <person name="Bruce D."/>
            <person name="Detter J.C."/>
            <person name="Han C."/>
            <person name="Schmutz J."/>
            <person name="Larimer F."/>
            <person name="Land M."/>
            <person name="Hauser L."/>
            <person name="Kyrpides N."/>
            <person name="Ivanova N."/>
            <person name="Biddle J.F."/>
            <person name="Zhang Z."/>
            <person name="Fitz-Gibbon S.T."/>
            <person name="Lowe T.M."/>
            <person name="Saltikov C."/>
            <person name="House C.H."/>
            <person name="Richardson P."/>
        </authorList>
    </citation>
    <scope>NUCLEOTIDE SEQUENCE [LARGE SCALE GENOMIC DNA]</scope>
    <source>
        <strain evidence="3">ATCC 700844 / DSM 13496 / JCM 10307 / IC-167</strain>
    </source>
</reference>
<dbReference type="KEGG" id="cma:Cmaq_1611"/>
<dbReference type="eggNOG" id="arCOG00367">
    <property type="taxonomic scope" value="Archaea"/>
</dbReference>
<gene>
    <name evidence="2" type="ordered locus">Cmaq_1611</name>
</gene>
<dbReference type="Pfam" id="PF09376">
    <property type="entry name" value="NurA"/>
    <property type="match status" value="1"/>
</dbReference>
<dbReference type="AlphaFoldDB" id="A8M9W3"/>
<organism evidence="2 3">
    <name type="scientific">Caldivirga maquilingensis (strain ATCC 700844 / DSM 13496 / JCM 10307 / IC-167)</name>
    <dbReference type="NCBI Taxonomy" id="397948"/>
    <lineage>
        <taxon>Archaea</taxon>
        <taxon>Thermoproteota</taxon>
        <taxon>Thermoprotei</taxon>
        <taxon>Thermoproteales</taxon>
        <taxon>Thermoproteaceae</taxon>
        <taxon>Caldivirga</taxon>
    </lineage>
</organism>
<dbReference type="OrthoDB" id="26733at2157"/>
<name>A8M9W3_CALMQ</name>
<keyword evidence="3" id="KW-1185">Reference proteome</keyword>
<dbReference type="EMBL" id="CP000852">
    <property type="protein sequence ID" value="ABW02434.1"/>
    <property type="molecule type" value="Genomic_DNA"/>
</dbReference>